<protein>
    <submittedName>
        <fullName evidence="1">Uncharacterized protein</fullName>
    </submittedName>
</protein>
<organism evidence="1 2">
    <name type="scientific">Fusarium oxysporum f. sp. cepae</name>
    <dbReference type="NCBI Taxonomy" id="396571"/>
    <lineage>
        <taxon>Eukaryota</taxon>
        <taxon>Fungi</taxon>
        <taxon>Dikarya</taxon>
        <taxon>Ascomycota</taxon>
        <taxon>Pezizomycotina</taxon>
        <taxon>Sordariomycetes</taxon>
        <taxon>Hypocreomycetidae</taxon>
        <taxon>Hypocreales</taxon>
        <taxon>Nectriaceae</taxon>
        <taxon>Fusarium</taxon>
        <taxon>Fusarium oxysporum species complex</taxon>
    </lineage>
</organism>
<evidence type="ECO:0000313" key="1">
    <source>
        <dbReference type="EMBL" id="RKK10802.1"/>
    </source>
</evidence>
<gene>
    <name evidence="1" type="ORF">BFJ65_g14798</name>
</gene>
<evidence type="ECO:0000313" key="2">
    <source>
        <dbReference type="Proteomes" id="UP000270866"/>
    </source>
</evidence>
<proteinExistence type="predicted"/>
<name>A0A3L6N0G4_FUSOX</name>
<sequence>MGELLSLLSYGNALRRPQGSSFRFHWSDDGEVLSWDGNQRLSMVDFRGLTREVLRSATASCSRLMYDWEPPHTDLSLIRDNLSTTTTGYSFVSDPANKLTGAYPELLLRACISPVDGLLRLQGKDHGTWNIKAARAYLEAHDDHLKGLMVLCNLDGGQFARISELLTLECFNTASRERGIGLWGSKMCSITRHHKARLATNNEFYIVRFFSIPVSRLIFQYLVYIRPVAISILRKCFHIEHTDALLFSPLSQIGLKSTPWTVSTFTKELRRHCSAAAGIPPGIGVQMYRQISIAITERHVHDAAIRFNRFDDTTGTAGPEVAYAWQSGHRP</sequence>
<accession>A0A3L6N0G4</accession>
<comment type="caution">
    <text evidence="1">The sequence shown here is derived from an EMBL/GenBank/DDBJ whole genome shotgun (WGS) entry which is preliminary data.</text>
</comment>
<dbReference type="EMBL" id="MRCU01000010">
    <property type="protein sequence ID" value="RKK10802.1"/>
    <property type="molecule type" value="Genomic_DNA"/>
</dbReference>
<reference evidence="1 2" key="1">
    <citation type="journal article" date="2018" name="Sci. Rep.">
        <title>Characterisation of pathogen-specific regions and novel effector candidates in Fusarium oxysporum f. sp. cepae.</title>
        <authorList>
            <person name="Armitage A.D."/>
            <person name="Taylor A."/>
            <person name="Sobczyk M.K."/>
            <person name="Baxter L."/>
            <person name="Greenfield B.P."/>
            <person name="Bates H.J."/>
            <person name="Wilson F."/>
            <person name="Jackson A.C."/>
            <person name="Ott S."/>
            <person name="Harrison R.J."/>
            <person name="Clarkson J.P."/>
        </authorList>
    </citation>
    <scope>NUCLEOTIDE SEQUENCE [LARGE SCALE GENOMIC DNA]</scope>
    <source>
        <strain evidence="1 2">FoC_Fus2</strain>
    </source>
</reference>
<dbReference type="AlphaFoldDB" id="A0A3L6N0G4"/>
<dbReference type="Proteomes" id="UP000270866">
    <property type="component" value="Unassembled WGS sequence"/>
</dbReference>